<dbReference type="InterPro" id="IPR048844">
    <property type="entry name" value="LpdD_chaperone-like"/>
</dbReference>
<dbReference type="Pfam" id="PF21758">
    <property type="entry name" value="PAC_bac"/>
    <property type="match status" value="1"/>
</dbReference>
<dbReference type="Proteomes" id="UP000050326">
    <property type="component" value="Unassembled WGS sequence"/>
</dbReference>
<comment type="caution">
    <text evidence="2">The sequence shown here is derived from an EMBL/GenBank/DDBJ whole genome shotgun (WGS) entry which is preliminary data.</text>
</comment>
<sequence length="130" mass="14049">MYKTFRINISQGNLILDCSAIRTSDGIIIYIGGGEKAHIGSTVISQPRLSLTGNGNVSCTTSVINILGHKDDAIAVPVSEAICRHFNETTVVTAGVHIDNAGPSDIEKFIRMRDEIILKIIKAIESDKIK</sequence>
<name>A0A0P8W3I1_9CLOT</name>
<evidence type="ECO:0000313" key="3">
    <source>
        <dbReference type="Proteomes" id="UP000050326"/>
    </source>
</evidence>
<dbReference type="EMBL" id="LKET01000043">
    <property type="protein sequence ID" value="KPU43147.1"/>
    <property type="molecule type" value="Genomic_DNA"/>
</dbReference>
<reference evidence="2 3" key="1">
    <citation type="submission" date="2015-09" db="EMBL/GenBank/DDBJ databases">
        <title>Genome sequence of Oxobacter pfennigii DSM 3222.</title>
        <authorList>
            <person name="Poehlein A."/>
            <person name="Bengelsdorf F.R."/>
            <person name="Schiel-Bengelsdorf B."/>
            <person name="Duerre P."/>
            <person name="Daniel R."/>
        </authorList>
    </citation>
    <scope>NUCLEOTIDE SEQUENCE [LARGE SCALE GENOMIC DNA]</scope>
    <source>
        <strain evidence="2 3">DSM 3222</strain>
    </source>
</reference>
<feature type="domain" description="Prenylated flavin chaperone LpdD-like" evidence="1">
    <location>
        <begin position="11"/>
        <end position="124"/>
    </location>
</feature>
<evidence type="ECO:0000259" key="1">
    <source>
        <dbReference type="Pfam" id="PF21758"/>
    </source>
</evidence>
<evidence type="ECO:0000313" key="2">
    <source>
        <dbReference type="EMBL" id="KPU43147.1"/>
    </source>
</evidence>
<dbReference type="OrthoDB" id="5878625at2"/>
<protein>
    <recommendedName>
        <fullName evidence="1">Prenylated flavin chaperone LpdD-like domain-containing protein</fullName>
    </recommendedName>
</protein>
<accession>A0A0P8W3I1</accession>
<organism evidence="2 3">
    <name type="scientific">Oxobacter pfennigii</name>
    <dbReference type="NCBI Taxonomy" id="36849"/>
    <lineage>
        <taxon>Bacteria</taxon>
        <taxon>Bacillati</taxon>
        <taxon>Bacillota</taxon>
        <taxon>Clostridia</taxon>
        <taxon>Eubacteriales</taxon>
        <taxon>Clostridiaceae</taxon>
        <taxon>Oxobacter</taxon>
    </lineage>
</organism>
<proteinExistence type="predicted"/>
<dbReference type="AlphaFoldDB" id="A0A0P8W3I1"/>
<dbReference type="STRING" id="36849.OXPF_33970"/>
<gene>
    <name evidence="2" type="ORF">OXPF_33970</name>
</gene>
<dbReference type="RefSeq" id="WP_054876386.1">
    <property type="nucleotide sequence ID" value="NZ_LKET01000043.1"/>
</dbReference>
<keyword evidence="3" id="KW-1185">Reference proteome</keyword>